<dbReference type="InParanoid" id="A0A0U5CP39"/>
<dbReference type="RefSeq" id="WP_059060493.1">
    <property type="nucleotide sequence ID" value="NZ_LN879502.1"/>
</dbReference>
<protein>
    <submittedName>
        <fullName evidence="1">Uncharacterized protein</fullName>
    </submittedName>
</protein>
<dbReference type="AlphaFoldDB" id="A0A0U5CP39"/>
<dbReference type="KEGG" id="pnl:PNK_0851"/>
<name>A0A0U5CP39_9BACT</name>
<accession>A0A0U5CP39</accession>
<evidence type="ECO:0000313" key="2">
    <source>
        <dbReference type="Proteomes" id="UP000069902"/>
    </source>
</evidence>
<proteinExistence type="predicted"/>
<dbReference type="Proteomes" id="UP000069902">
    <property type="component" value="Chromosome cPNK"/>
</dbReference>
<keyword evidence="2" id="KW-1185">Reference proteome</keyword>
<dbReference type="EMBL" id="LN879502">
    <property type="protein sequence ID" value="CUI16476.1"/>
    <property type="molecule type" value="Genomic_DNA"/>
</dbReference>
<sequence>MTFHSPSNEELLNLLKQASPTHLQEILPALAEPQLTQCARFLDEHSIPNAFSKLSHILEQVNESNRLESFARGLSTNQFLMILEHLSQTPSLKHKLSPLLVGLPSPIFLQTLEKINPLFLNCLKHESMTEPLQHLLTLFIHDCEHLLQTTHESVVNHMRLIHELQPQTLSFEELEDLEAQIFKLHQVLIARLEAINHAQAILWNANRIDLIDKLSQLKEQFFFLLKQIGHASDTEPAAGLYQALEEHLAQIFTAADPSLDIDTSLQDEDSALEGFTKFSIWYFKDYWELGLLPSLKQAEQLELDPATHSEQELLNHRQQLFMAVQESLDKLKLSSVRDLKKARIFSKSLLEHYIKAHRHLLT</sequence>
<gene>
    <name evidence="1" type="ORF">PNK_0851</name>
</gene>
<evidence type="ECO:0000313" key="1">
    <source>
        <dbReference type="EMBL" id="CUI16476.1"/>
    </source>
</evidence>
<organism evidence="1 2">
    <name type="scientific">Candidatus Protochlamydia naegleriophila</name>
    <dbReference type="NCBI Taxonomy" id="389348"/>
    <lineage>
        <taxon>Bacteria</taxon>
        <taxon>Pseudomonadati</taxon>
        <taxon>Chlamydiota</taxon>
        <taxon>Chlamydiia</taxon>
        <taxon>Parachlamydiales</taxon>
        <taxon>Parachlamydiaceae</taxon>
        <taxon>Candidatus Protochlamydia</taxon>
    </lineage>
</organism>
<reference evidence="2" key="1">
    <citation type="submission" date="2015-09" db="EMBL/GenBank/DDBJ databases">
        <authorList>
            <person name="Bertelli C."/>
        </authorList>
    </citation>
    <scope>NUCLEOTIDE SEQUENCE [LARGE SCALE GENOMIC DNA]</scope>
    <source>
        <strain evidence="2">KNic</strain>
    </source>
</reference>
<dbReference type="PATRIC" id="fig|389348.3.peg.932"/>